<accession>J9E3Y5</accession>
<gene>
    <name evidence="2" type="ORF">WUBG_19029</name>
</gene>
<dbReference type="EMBL" id="ADBV01023768">
    <property type="protein sequence ID" value="EJW70064.1"/>
    <property type="molecule type" value="Genomic_DNA"/>
</dbReference>
<feature type="non-terminal residue" evidence="2">
    <location>
        <position position="78"/>
    </location>
</feature>
<feature type="non-terminal residue" evidence="2">
    <location>
        <position position="1"/>
    </location>
</feature>
<proteinExistence type="predicted"/>
<comment type="caution">
    <text evidence="2">The sequence shown here is derived from an EMBL/GenBank/DDBJ whole genome shotgun (WGS) entry which is preliminary data.</text>
</comment>
<evidence type="ECO:0000313" key="3">
    <source>
        <dbReference type="Proteomes" id="UP000004810"/>
    </source>
</evidence>
<organism evidence="2 3">
    <name type="scientific">Wuchereria bancrofti</name>
    <dbReference type="NCBI Taxonomy" id="6293"/>
    <lineage>
        <taxon>Eukaryota</taxon>
        <taxon>Metazoa</taxon>
        <taxon>Ecdysozoa</taxon>
        <taxon>Nematoda</taxon>
        <taxon>Chromadorea</taxon>
        <taxon>Rhabditida</taxon>
        <taxon>Spirurina</taxon>
        <taxon>Spiruromorpha</taxon>
        <taxon>Filarioidea</taxon>
        <taxon>Onchocercidae</taxon>
        <taxon>Wuchereria</taxon>
    </lineage>
</organism>
<evidence type="ECO:0000313" key="2">
    <source>
        <dbReference type="EMBL" id="EJW70064.1"/>
    </source>
</evidence>
<dbReference type="PROSITE" id="PS00018">
    <property type="entry name" value="EF_HAND_1"/>
    <property type="match status" value="1"/>
</dbReference>
<sequence>ILIFSSKLQVLNYNLIVGSTSNQFISTESSKLNPPVADASQGDLPGTAPTGQLPPVDKSVDLDGDGALSLAEVQYAAF</sequence>
<name>J9E3Y5_WUCBA</name>
<dbReference type="InterPro" id="IPR018247">
    <property type="entry name" value="EF_Hand_1_Ca_BS"/>
</dbReference>
<reference evidence="3" key="1">
    <citation type="submission" date="2012-08" db="EMBL/GenBank/DDBJ databases">
        <title>The Genome Sequence of Wuchereria bancrofti.</title>
        <authorList>
            <person name="Nutman T.B."/>
            <person name="Fink D.L."/>
            <person name="Russ C."/>
            <person name="Young S."/>
            <person name="Zeng Q."/>
            <person name="Koehrsen M."/>
            <person name="Alvarado L."/>
            <person name="Berlin A."/>
            <person name="Chapman S.B."/>
            <person name="Chen Z."/>
            <person name="Freedman E."/>
            <person name="Gellesch M."/>
            <person name="Goldberg J."/>
            <person name="Griggs A."/>
            <person name="Gujja S."/>
            <person name="Heilman E.R."/>
            <person name="Heiman D."/>
            <person name="Hepburn T."/>
            <person name="Howarth C."/>
            <person name="Jen D."/>
            <person name="Larson L."/>
            <person name="Lewis B."/>
            <person name="Mehta T."/>
            <person name="Park D."/>
            <person name="Pearson M."/>
            <person name="Roberts A."/>
            <person name="Saif S."/>
            <person name="Shea T."/>
            <person name="Shenoy N."/>
            <person name="Sisk P."/>
            <person name="Stolte C."/>
            <person name="Sykes S."/>
            <person name="Walk T."/>
            <person name="White J."/>
            <person name="Yandava C."/>
            <person name="Haas B."/>
            <person name="Henn M.R."/>
            <person name="Nusbaum C."/>
            <person name="Birren B."/>
        </authorList>
    </citation>
    <scope>NUCLEOTIDE SEQUENCE [LARGE SCALE GENOMIC DNA]</scope>
    <source>
        <strain evidence="3">NA</strain>
    </source>
</reference>
<evidence type="ECO:0000256" key="1">
    <source>
        <dbReference type="SAM" id="MobiDB-lite"/>
    </source>
</evidence>
<protein>
    <recommendedName>
        <fullName evidence="4">EF-hand domain-containing protein</fullName>
    </recommendedName>
</protein>
<dbReference type="Proteomes" id="UP000004810">
    <property type="component" value="Unassembled WGS sequence"/>
</dbReference>
<dbReference type="AlphaFoldDB" id="J9E3Y5"/>
<feature type="region of interest" description="Disordered" evidence="1">
    <location>
        <begin position="28"/>
        <end position="55"/>
    </location>
</feature>
<evidence type="ECO:0008006" key="4">
    <source>
        <dbReference type="Google" id="ProtNLM"/>
    </source>
</evidence>